<protein>
    <submittedName>
        <fullName evidence="10">Pectin methylesterase-like acyl-CoA thioesterase</fullName>
    </submittedName>
</protein>
<feature type="chain" id="PRO_5021860648" evidence="8">
    <location>
        <begin position="38"/>
        <end position="1920"/>
    </location>
</feature>
<dbReference type="SUPFAM" id="SSF51126">
    <property type="entry name" value="Pectin lyase-like"/>
    <property type="match status" value="3"/>
</dbReference>
<dbReference type="GO" id="GO:0009279">
    <property type="term" value="C:cell outer membrane"/>
    <property type="evidence" value="ECO:0007669"/>
    <property type="project" value="TreeGrafter"/>
</dbReference>
<keyword evidence="5" id="KW-0624">Polysaccharide degradation</keyword>
<keyword evidence="5" id="KW-0119">Carbohydrate metabolism</keyword>
<organism evidence="10 11">
    <name type="scientific">Modestobacter roseus</name>
    <dbReference type="NCBI Taxonomy" id="1181884"/>
    <lineage>
        <taxon>Bacteria</taxon>
        <taxon>Bacillati</taxon>
        <taxon>Actinomycetota</taxon>
        <taxon>Actinomycetes</taxon>
        <taxon>Geodermatophilales</taxon>
        <taxon>Geodermatophilaceae</taxon>
        <taxon>Modestobacter</taxon>
    </lineage>
</organism>
<dbReference type="SMART" id="SM00710">
    <property type="entry name" value="PbH1"/>
    <property type="match status" value="5"/>
</dbReference>
<dbReference type="CDD" id="cd00063">
    <property type="entry name" value="FN3"/>
    <property type="match status" value="1"/>
</dbReference>
<feature type="domain" description="Fibronectin type-III" evidence="9">
    <location>
        <begin position="303"/>
        <end position="397"/>
    </location>
</feature>
<feature type="domain" description="Fibronectin type-III" evidence="9">
    <location>
        <begin position="1147"/>
        <end position="1244"/>
    </location>
</feature>
<dbReference type="Proteomes" id="UP000321490">
    <property type="component" value="Unassembled WGS sequence"/>
</dbReference>
<dbReference type="EMBL" id="VLKF01000001">
    <property type="protein sequence ID" value="TWH75299.1"/>
    <property type="molecule type" value="Genomic_DNA"/>
</dbReference>
<dbReference type="GO" id="GO:0016798">
    <property type="term" value="F:hydrolase activity, acting on glycosyl bonds"/>
    <property type="evidence" value="ECO:0007669"/>
    <property type="project" value="UniProtKB-KW"/>
</dbReference>
<dbReference type="InterPro" id="IPR036116">
    <property type="entry name" value="FN3_sf"/>
</dbReference>
<dbReference type="PROSITE" id="PS00503">
    <property type="entry name" value="PECTINESTERASE_2"/>
    <property type="match status" value="1"/>
</dbReference>
<dbReference type="PANTHER" id="PTHR31321:SF57">
    <property type="entry name" value="PECTINESTERASE 53-RELATED"/>
    <property type="match status" value="1"/>
</dbReference>
<evidence type="ECO:0000256" key="3">
    <source>
        <dbReference type="ARBA" id="ARBA00023085"/>
    </source>
</evidence>
<dbReference type="InterPro" id="IPR006626">
    <property type="entry name" value="PbH1"/>
</dbReference>
<dbReference type="InterPro" id="IPR012334">
    <property type="entry name" value="Pectin_lyas_fold"/>
</dbReference>
<dbReference type="InterPro" id="IPR001087">
    <property type="entry name" value="GDSL"/>
</dbReference>
<keyword evidence="3" id="KW-0063">Aspartyl esterase</keyword>
<evidence type="ECO:0000313" key="11">
    <source>
        <dbReference type="Proteomes" id="UP000321490"/>
    </source>
</evidence>
<dbReference type="InterPro" id="IPR036514">
    <property type="entry name" value="SGNH_hydro_sf"/>
</dbReference>
<keyword evidence="2" id="KW-0378">Hydrolase</keyword>
<dbReference type="SUPFAM" id="SSF52266">
    <property type="entry name" value="SGNH hydrolase"/>
    <property type="match status" value="1"/>
</dbReference>
<gene>
    <name evidence="10" type="ORF">JD78_03855</name>
</gene>
<proteinExistence type="inferred from homology"/>
<dbReference type="Pfam" id="PF01095">
    <property type="entry name" value="Pectinesterase"/>
    <property type="match status" value="3"/>
</dbReference>
<dbReference type="Gene3D" id="3.40.50.1110">
    <property type="entry name" value="SGNH hydrolase"/>
    <property type="match status" value="1"/>
</dbReference>
<evidence type="ECO:0000259" key="9">
    <source>
        <dbReference type="PROSITE" id="PS50853"/>
    </source>
</evidence>
<evidence type="ECO:0000256" key="2">
    <source>
        <dbReference type="ARBA" id="ARBA00022801"/>
    </source>
</evidence>
<keyword evidence="8" id="KW-0732">Signal</keyword>
<dbReference type="GO" id="GO:0042545">
    <property type="term" value="P:cell wall modification"/>
    <property type="evidence" value="ECO:0007669"/>
    <property type="project" value="InterPro"/>
</dbReference>
<dbReference type="InterPro" id="IPR003961">
    <property type="entry name" value="FN3_dom"/>
</dbReference>
<evidence type="ECO:0000256" key="6">
    <source>
        <dbReference type="PROSITE-ProRule" id="PRU10040"/>
    </source>
</evidence>
<dbReference type="InterPro" id="IPR013783">
    <property type="entry name" value="Ig-like_fold"/>
</dbReference>
<keyword evidence="4" id="KW-0326">Glycosidase</keyword>
<dbReference type="Pfam" id="PF00657">
    <property type="entry name" value="Lipase_GDSL"/>
    <property type="match status" value="1"/>
</dbReference>
<feature type="signal peptide" evidence="8">
    <location>
        <begin position="1"/>
        <end position="37"/>
    </location>
</feature>
<feature type="active site" evidence="6">
    <location>
        <position position="978"/>
    </location>
</feature>
<evidence type="ECO:0000256" key="5">
    <source>
        <dbReference type="ARBA" id="ARBA00023326"/>
    </source>
</evidence>
<comment type="similarity">
    <text evidence="1">Belongs to the pectinesterase family.</text>
</comment>
<dbReference type="PANTHER" id="PTHR31321">
    <property type="entry name" value="ACYL-COA THIOESTER HYDROLASE YBHC-RELATED"/>
    <property type="match status" value="1"/>
</dbReference>
<dbReference type="GO" id="GO:0000272">
    <property type="term" value="P:polysaccharide catabolic process"/>
    <property type="evidence" value="ECO:0007669"/>
    <property type="project" value="UniProtKB-KW"/>
</dbReference>
<sequence>MIPAVRPPGLASPAAAALVAAAALIGSLAVGVPSASAATGSTAVADFDGDGTSDLGVFRPAEGRFLIEGQDATWWGGEGDVDVSADYDGNGTTDIAVFRPETGQWFVDGGTTSWWGEAGDVAVPADYDGDGAAEVAVFRPSTGQWFVEGGASTYWGAQGDVAVPADYDGNGTTDIAVFRPSTGQWFVDGGTTSWWGEAGDVAVPADYDGDGAAEVAVFRPSTGQWFVEGGPSTYWGAQGDVAVPADYDGDGATEVAVFRPETGQWFVQDGASTYWGGEGDLALTRGLGARQATATTPVEDTEAPAAPADVRTVLGDSSVTVTWAAPAEDDVAGHSVQRTEAGGEPVVLTDALVEGTSFTDSTATVGTRYSYTVTATDTAGNTSAASAAAVATPVDADVVVAADGSADATTVQAGVDLVPNNADHRADPKLVLVQPGTYEGLVTSGNRYGVTIMGATSDPADTVVTAADAVNPTVSLSGAEWSLQNLTVANTNGTGVSGATATALKVNSGDKDVFDNVAFLGNKQTLQLQTANTTTYSRLYFTNAYVEGGQDMVLGRAVAVFEDSTLHVLDQPGAAITDSAISSEHPYGFLITDSEIVTDGAAGSIHLGRPYPASAMSQAQVTIRDTELGVGINTAQPWKDWNATTPWTSARFSEYQNTGPGATVNANRPQLTDEQAAQFTKAAYLAGTDGWAPVGQQLPTEPADTTAPAVPAGFTATAGDGQVELTWTANTDSDLAGYDLYRAAGGTVEVTAANKVNTELLTGSAYTDRAVVSGTGYAYVLVAVDAAGNASAASATVSATPTGAVLPAHDLLVAQDGSGDFTTVQAAVDAAGAGTAEDPVVIAIAPGTYRELISITKNGVSLLGTTGTATDVVLSYDNAAGTTNPATGSAYGTGNSQSVLVKGNDVTISDLTIENSFDEAASTFKDNQAVALNTTGDRLVFDGVRVLGNQDTLLVNSGDANKVARSYFVDSYIEGDVDFVFGRGTAVFDRSTIHALSRGSSSNNGYLTAASTADDNRYGILITNSTVTSDAPAETFSLGRPWRGWSDDYTKNGVEMPNSRGQVTIRETELPAAIRTSQPWADMSPNLWTDGRFAEYENTGAGATVNDNRPQLTVAEATEYTKWDYLAGSDGWNPTGAAEPATGDITAPAAPAGLTATATADGATVSWAANGEADLAGYHVYRATGTTVEATAANRLSTELLSGTSYADAAVAPGVQYAYVVTAVDTTGNESVASAPTTVTAAGKSLPEHDLLVSADGSGDFTTVQAAVDAAGAGTAADPVVIAVTPGEYREVVTMSRDHVTLIGTTGNAADVVIVEDHAAGTPKPDGSGTFGSSGSATVLIKGSDITVRDLTFANDFDEASSTLSAKQALATKTQGDRLVFDNVRFLGDQDTLMLDSPGTGVQARSYLVNSYVEGDVDFIYGRGTAVLDRTTIFASTRGSSSNNGYITASSLDKSLDHGILITDSTVQSDAPAGSFHLGRPWHPGGDVNAIAQVVVRDTELPAAIKSAPWTDMSGFSWTEARFFEYQNTGPGAGVNENRPQLTAAQAEQYTKWDYLAGSDGWNPTGEQEPPPSDTTAPAAPAGLTATVAPGEVTLDWADNAESDAAGYVVYRALSETGTYARLTGEPITASTYLDTTVPVGSTGWYRVTAVDVTGNESPVATVNATVTEGNGETRPLSVFVIGDSTASVYQANEGPRTGWGQALGLFTTENATVVDYAKSGASSKDYFDRGLFDRTLAEIQPGDYLLISFGHNDEKADDPSRYTDPYGTYQEYLQKYIDGARAKGATPVLVTSVERRRFDDAGVAKTTHGEYPAAMRALGAEQGVAVVDLTAMSTDLWNELGPEGTKDYFLHVEPGEYPNYPDGRADDTHFQARGAIELARIVATSLAEQGVLPAGGGYFQRLDGAVADDEIVWPAKRPI</sequence>
<dbReference type="InterPro" id="IPR011050">
    <property type="entry name" value="Pectin_lyase_fold/virulence"/>
</dbReference>
<dbReference type="InterPro" id="IPR033131">
    <property type="entry name" value="Pectinesterase_Asp_AS"/>
</dbReference>
<accession>A0A562IWA1</accession>
<dbReference type="SMART" id="SM00060">
    <property type="entry name" value="FN3"/>
    <property type="match status" value="4"/>
</dbReference>
<dbReference type="Gene3D" id="2.60.40.10">
    <property type="entry name" value="Immunoglobulins"/>
    <property type="match status" value="4"/>
</dbReference>
<dbReference type="PROSITE" id="PS50853">
    <property type="entry name" value="FN3"/>
    <property type="match status" value="2"/>
</dbReference>
<feature type="region of interest" description="Disordered" evidence="7">
    <location>
        <begin position="1556"/>
        <end position="1582"/>
    </location>
</feature>
<comment type="caution">
    <text evidence="10">The sequence shown here is derived from an EMBL/GenBank/DDBJ whole genome shotgun (WGS) entry which is preliminary data.</text>
</comment>
<dbReference type="Gene3D" id="2.160.20.10">
    <property type="entry name" value="Single-stranded right-handed beta-helix, Pectin lyase-like"/>
    <property type="match status" value="3"/>
</dbReference>
<dbReference type="RefSeq" id="WP_208104157.1">
    <property type="nucleotide sequence ID" value="NZ_JABGDC010000058.1"/>
</dbReference>
<dbReference type="CDD" id="cd01821">
    <property type="entry name" value="Rhamnogalacturan_acetylesterase_like"/>
    <property type="match status" value="1"/>
</dbReference>
<dbReference type="SUPFAM" id="SSF49265">
    <property type="entry name" value="Fibronectin type III"/>
    <property type="match status" value="3"/>
</dbReference>
<reference evidence="10 11" key="1">
    <citation type="submission" date="2019-07" db="EMBL/GenBank/DDBJ databases">
        <title>R&amp;d 2014.</title>
        <authorList>
            <person name="Klenk H.-P."/>
        </authorList>
    </citation>
    <scope>NUCLEOTIDE SEQUENCE [LARGE SCALE GENOMIC DNA]</scope>
    <source>
        <strain evidence="10 11">DSM 45764</strain>
    </source>
</reference>
<evidence type="ECO:0000256" key="8">
    <source>
        <dbReference type="SAM" id="SignalP"/>
    </source>
</evidence>
<evidence type="ECO:0000256" key="7">
    <source>
        <dbReference type="SAM" id="MobiDB-lite"/>
    </source>
</evidence>
<name>A0A562IWA1_9ACTN</name>
<dbReference type="InterPro" id="IPR028994">
    <property type="entry name" value="Integrin_alpha_N"/>
</dbReference>
<dbReference type="InterPro" id="IPR000070">
    <property type="entry name" value="Pectinesterase_cat"/>
</dbReference>
<keyword evidence="11" id="KW-1185">Reference proteome</keyword>
<dbReference type="SUPFAM" id="SSF69318">
    <property type="entry name" value="Integrin alpha N-terminal domain"/>
    <property type="match status" value="1"/>
</dbReference>
<dbReference type="GO" id="GO:0030599">
    <property type="term" value="F:pectinesterase activity"/>
    <property type="evidence" value="ECO:0007669"/>
    <property type="project" value="InterPro"/>
</dbReference>
<evidence type="ECO:0000313" key="10">
    <source>
        <dbReference type="EMBL" id="TWH75299.1"/>
    </source>
</evidence>
<evidence type="ECO:0000256" key="4">
    <source>
        <dbReference type="ARBA" id="ARBA00023295"/>
    </source>
</evidence>
<evidence type="ECO:0000256" key="1">
    <source>
        <dbReference type="ARBA" id="ARBA00008891"/>
    </source>
</evidence>
<dbReference type="InterPro" id="IPR037459">
    <property type="entry name" value="RhgT-like"/>
</dbReference>